<evidence type="ECO:0000313" key="3">
    <source>
        <dbReference type="Proteomes" id="UP000831290"/>
    </source>
</evidence>
<keyword evidence="3" id="KW-1185">Reference proteome</keyword>
<sequence>MKKIRIKNWGKYGFEFLSIFIAVISAFALNNWNDNRKDNNAEQKILIEIKNGLEKDLEDLKININGHKRGIRACQFWRDIVQNNEVTVDSLQLRFIELTRDFTSLQNNSGYETLKSKGLELIENDSLRSQLIALYEYDYYTLRKLEEEYEEMQYQKNYFKEINDVLAPNFVFDKKGNLINIETPVKLDKKHKNILMSYLMKMELNRKMVLIFYQRTEEKIKSIEIQIEKNIKR</sequence>
<keyword evidence="1" id="KW-0812">Transmembrane</keyword>
<name>A0A9E7CUX6_9FLAO</name>
<dbReference type="Proteomes" id="UP000831290">
    <property type="component" value="Chromosome"/>
</dbReference>
<evidence type="ECO:0000256" key="1">
    <source>
        <dbReference type="SAM" id="Phobius"/>
    </source>
</evidence>
<dbReference type="KEGG" id="fbm:MQE35_07365"/>
<accession>A0A9E7CUX6</accession>
<proteinExistence type="predicted"/>
<dbReference type="RefSeq" id="WP_255845724.1">
    <property type="nucleotide sequence ID" value="NZ_CP094358.1"/>
</dbReference>
<gene>
    <name evidence="2" type="ORF">MQE35_07365</name>
</gene>
<dbReference type="AlphaFoldDB" id="A0A9E7CUX6"/>
<keyword evidence="1" id="KW-1133">Transmembrane helix</keyword>
<evidence type="ECO:0000313" key="2">
    <source>
        <dbReference type="EMBL" id="UOB19107.1"/>
    </source>
</evidence>
<keyword evidence="1" id="KW-0472">Membrane</keyword>
<dbReference type="Pfam" id="PF19578">
    <property type="entry name" value="DUF6090"/>
    <property type="match status" value="1"/>
</dbReference>
<dbReference type="InterPro" id="IPR045749">
    <property type="entry name" value="DUF6090"/>
</dbReference>
<reference evidence="2" key="1">
    <citation type="submission" date="2022-03" db="EMBL/GenBank/DDBJ databases">
        <title>Description of Abyssus ytuae gen. nov., sp. nov., a novel member of the family Flavobacteriaceae isolated from the sediment of Mariana Trench.</title>
        <authorList>
            <person name="Zhang J."/>
            <person name="Xu X."/>
        </authorList>
    </citation>
    <scope>NUCLEOTIDE SEQUENCE</scope>
    <source>
        <strain evidence="2">MT3330</strain>
    </source>
</reference>
<feature type="transmembrane region" description="Helical" evidence="1">
    <location>
        <begin position="12"/>
        <end position="32"/>
    </location>
</feature>
<protein>
    <submittedName>
        <fullName evidence="2">DUF6090 family protein</fullName>
    </submittedName>
</protein>
<organism evidence="2 3">
    <name type="scientific">Abyssalbus ytuae</name>
    <dbReference type="NCBI Taxonomy" id="2926907"/>
    <lineage>
        <taxon>Bacteria</taxon>
        <taxon>Pseudomonadati</taxon>
        <taxon>Bacteroidota</taxon>
        <taxon>Flavobacteriia</taxon>
        <taxon>Flavobacteriales</taxon>
        <taxon>Flavobacteriaceae</taxon>
        <taxon>Abyssalbus</taxon>
    </lineage>
</organism>
<dbReference type="EMBL" id="CP094358">
    <property type="protein sequence ID" value="UOB19107.1"/>
    <property type="molecule type" value="Genomic_DNA"/>
</dbReference>